<evidence type="ECO:0000256" key="2">
    <source>
        <dbReference type="ARBA" id="ARBA00006275"/>
    </source>
</evidence>
<evidence type="ECO:0000256" key="6">
    <source>
        <dbReference type="SAM" id="SignalP"/>
    </source>
</evidence>
<feature type="domain" description="SusD-like N-terminal" evidence="8">
    <location>
        <begin position="23"/>
        <end position="222"/>
    </location>
</feature>
<protein>
    <submittedName>
        <fullName evidence="9">RagB/SusD family nutrient uptake outer membrane protein</fullName>
    </submittedName>
</protein>
<sequence length="641" mass="74274">MKIKYIINAVLAFCLLASSSCSDYLDKMPDDQKTMDIVWKSQKETEAYLYNVYSQLPDDINIYSGFPWVGAADELDVVWERYQTASINVGNWAPTNVYYNPWPSFYQAIRASFVFENNVDKNFQLSESLKKQYKAEVKFLRGYYYWRLLRQYGPFVLIDKETTFDDDWNKYPRTPYDRCVEYICQMMDEASADLPFTWKSSPKWLGKADQVACKAVKSQVLLMAASPQWNGNPDYASFKNPDGTPLTSTTYSEDKWRLAASAAKAVIDAAASSPAGQEIRLYKNNENGDATFNPYKSVRDVHLAKWNCEVLWGTAREDRDITELERHMTPRPGGWNGLGPTQRVVDAFFMNNGRTIEDPASSYQETGFAQSAHPNWKRDHVDEIRSGNSWGNRVGEWNMYANREARFYASIVYNGRPLPQVSNDDRNVYSSNKNKNGWGRVELYSSGVSGSGSTDHSTTGYLMLKFTHPDSNPYRNQFGAWRQHTYIRLAEIYLNYIEALNEYDPGNPDIQKYWDLIRERAGLPSIFDTYPEIKGNKAKQLEYIIRERQVELCFEGDRYFTTRRRLLSDKVDTQRPEERRLYGDGGGMYGMNVLAGDDFSSTNFYTRTRFETRVFMKKMYLWPMPQSELDRNKSMVQNPGW</sequence>
<keyword evidence="3 6" id="KW-0732">Signal</keyword>
<feature type="domain" description="RagB/SusD" evidence="7">
    <location>
        <begin position="329"/>
        <end position="641"/>
    </location>
</feature>
<evidence type="ECO:0000313" key="9">
    <source>
        <dbReference type="EMBL" id="RXF68610.1"/>
    </source>
</evidence>
<dbReference type="GO" id="GO:0009279">
    <property type="term" value="C:cell outer membrane"/>
    <property type="evidence" value="ECO:0007669"/>
    <property type="project" value="UniProtKB-SubCell"/>
</dbReference>
<evidence type="ECO:0000256" key="5">
    <source>
        <dbReference type="ARBA" id="ARBA00023237"/>
    </source>
</evidence>
<dbReference type="InterPro" id="IPR012944">
    <property type="entry name" value="SusD_RagB_dom"/>
</dbReference>
<dbReference type="SUPFAM" id="SSF48452">
    <property type="entry name" value="TPR-like"/>
    <property type="match status" value="1"/>
</dbReference>
<dbReference type="InterPro" id="IPR033985">
    <property type="entry name" value="SusD-like_N"/>
</dbReference>
<comment type="similarity">
    <text evidence="2">Belongs to the SusD family.</text>
</comment>
<dbReference type="Pfam" id="PF07980">
    <property type="entry name" value="SusD_RagB"/>
    <property type="match status" value="1"/>
</dbReference>
<accession>A0A4Q0M6E1</accession>
<proteinExistence type="inferred from homology"/>
<dbReference type="InterPro" id="IPR011990">
    <property type="entry name" value="TPR-like_helical_dom_sf"/>
</dbReference>
<dbReference type="RefSeq" id="WP_128770242.1">
    <property type="nucleotide sequence ID" value="NZ_RXOC01000010.1"/>
</dbReference>
<evidence type="ECO:0000259" key="8">
    <source>
        <dbReference type="Pfam" id="PF14322"/>
    </source>
</evidence>
<feature type="signal peptide" evidence="6">
    <location>
        <begin position="1"/>
        <end position="23"/>
    </location>
</feature>
<evidence type="ECO:0000256" key="4">
    <source>
        <dbReference type="ARBA" id="ARBA00023136"/>
    </source>
</evidence>
<evidence type="ECO:0000256" key="1">
    <source>
        <dbReference type="ARBA" id="ARBA00004442"/>
    </source>
</evidence>
<dbReference type="AlphaFoldDB" id="A0A4Q0M6E1"/>
<reference evidence="9 10" key="1">
    <citation type="submission" date="2018-12" db="EMBL/GenBank/DDBJ databases">
        <title>The Draft Genome Sequence of the Soil Bacterium Pedobacter tournemirensis R1.</title>
        <authorList>
            <person name="He J."/>
        </authorList>
    </citation>
    <scope>NUCLEOTIDE SEQUENCE [LARGE SCALE GENOMIC DNA]</scope>
    <source>
        <strain evidence="9 10">R1</strain>
    </source>
</reference>
<evidence type="ECO:0000256" key="3">
    <source>
        <dbReference type="ARBA" id="ARBA00022729"/>
    </source>
</evidence>
<dbReference type="Pfam" id="PF14322">
    <property type="entry name" value="SusD-like_3"/>
    <property type="match status" value="1"/>
</dbReference>
<gene>
    <name evidence="9" type="ORF">EKH83_14875</name>
</gene>
<dbReference type="PROSITE" id="PS51257">
    <property type="entry name" value="PROKAR_LIPOPROTEIN"/>
    <property type="match status" value="1"/>
</dbReference>
<comment type="subcellular location">
    <subcellularLocation>
        <location evidence="1">Cell outer membrane</location>
    </subcellularLocation>
</comment>
<comment type="caution">
    <text evidence="9">The sequence shown here is derived from an EMBL/GenBank/DDBJ whole genome shotgun (WGS) entry which is preliminary data.</text>
</comment>
<evidence type="ECO:0000313" key="10">
    <source>
        <dbReference type="Proteomes" id="UP000290848"/>
    </source>
</evidence>
<organism evidence="9 10">
    <name type="scientific">Arcticibacter tournemirensis</name>
    <dbReference type="NCBI Taxonomy" id="699437"/>
    <lineage>
        <taxon>Bacteria</taxon>
        <taxon>Pseudomonadati</taxon>
        <taxon>Bacteroidota</taxon>
        <taxon>Sphingobacteriia</taxon>
        <taxon>Sphingobacteriales</taxon>
        <taxon>Sphingobacteriaceae</taxon>
        <taxon>Arcticibacter</taxon>
    </lineage>
</organism>
<dbReference type="Proteomes" id="UP000290848">
    <property type="component" value="Unassembled WGS sequence"/>
</dbReference>
<dbReference type="EMBL" id="RXOC01000010">
    <property type="protein sequence ID" value="RXF68610.1"/>
    <property type="molecule type" value="Genomic_DNA"/>
</dbReference>
<dbReference type="Gene3D" id="1.25.40.390">
    <property type="match status" value="1"/>
</dbReference>
<keyword evidence="5" id="KW-0998">Cell outer membrane</keyword>
<keyword evidence="4" id="KW-0472">Membrane</keyword>
<evidence type="ECO:0000259" key="7">
    <source>
        <dbReference type="Pfam" id="PF07980"/>
    </source>
</evidence>
<name>A0A4Q0M6E1_9SPHI</name>
<feature type="chain" id="PRO_5020610933" evidence="6">
    <location>
        <begin position="24"/>
        <end position="641"/>
    </location>
</feature>